<dbReference type="InterPro" id="IPR010621">
    <property type="entry name" value="DUF1214"/>
</dbReference>
<keyword evidence="1" id="KW-0732">Signal</keyword>
<dbReference type="InterPro" id="IPR037050">
    <property type="entry name" value="DUF1254_sf"/>
</dbReference>
<feature type="domain" description="DUF1254" evidence="3">
    <location>
        <begin position="89"/>
        <end position="208"/>
    </location>
</feature>
<dbReference type="Gene3D" id="1.10.3360.10">
    <property type="entry name" value="VPA0735-like domain"/>
    <property type="match status" value="1"/>
</dbReference>
<dbReference type="RefSeq" id="WP_165821542.1">
    <property type="nucleotide sequence ID" value="NZ_ONZG01000024.1"/>
</dbReference>
<reference evidence="5" key="1">
    <citation type="submission" date="2018-03" db="EMBL/GenBank/DDBJ databases">
        <authorList>
            <person name="Rodrigo-Torres L."/>
            <person name="Arahal R. D."/>
            <person name="Lucena T."/>
        </authorList>
    </citation>
    <scope>NUCLEOTIDE SEQUENCE [LARGE SCALE GENOMIC DNA]</scope>
    <source>
        <strain evidence="5">CECT 7615</strain>
    </source>
</reference>
<feature type="signal peptide" evidence="1">
    <location>
        <begin position="1"/>
        <end position="23"/>
    </location>
</feature>
<sequence length="475" mass="53632">MNRNHNLMRMALTCCMLAGPALAQGTTQTSSPIGQEEIERDRFDRRAMEAGTWIMPQVMYHQMAQGAFSTFGGDEKTIYFYGQPMTWKARMVTGNNNSPYVHTYHDLSKTGPMVLEVPAATETNSFFGTFLDSWHRPIIDVGPDGADEGKGARYLVVPKGYTGDTDGYIVVEQDTNKGYISFRSLTESTSAEDMAKHQDYVRQLKFYPLDAETTETNFVELDGDIYEATIPFDLRFWDAANAMVQSEVIREDEKAFYGMMKSLGIEKDRPFDPDDSAREALEGAAQRLHAEMMNDVVYFAPELWPGQSRWTLPVPNEMMTTEATYISPNWNDYQSRGATFYFYFAPAASLADSTSTTYIKGALDAEGRKLNGSHDYEIVIPADVPARRFWSMLTYATRDGSYIYGSERIGIASNEPETVTNDDGTTTLRWSASCDGKQNCMPVIEDEEFFLLFRLYGPEAAFFDKSFVLPDIERL</sequence>
<dbReference type="SUPFAM" id="SSF160935">
    <property type="entry name" value="VPA0735-like"/>
    <property type="match status" value="1"/>
</dbReference>
<dbReference type="Gene3D" id="2.60.40.1610">
    <property type="entry name" value="Domain of unknown function DUF1254"/>
    <property type="match status" value="1"/>
</dbReference>
<dbReference type="PANTHER" id="PTHR36509:SF3">
    <property type="entry name" value="SIGNAL PEPTIDE PROTEIN"/>
    <property type="match status" value="1"/>
</dbReference>
<dbReference type="InterPro" id="IPR010679">
    <property type="entry name" value="DUF1254"/>
</dbReference>
<dbReference type="Proteomes" id="UP000244898">
    <property type="component" value="Unassembled WGS sequence"/>
</dbReference>
<evidence type="ECO:0008006" key="6">
    <source>
        <dbReference type="Google" id="ProtNLM"/>
    </source>
</evidence>
<dbReference type="Pfam" id="PF06863">
    <property type="entry name" value="DUF1254"/>
    <property type="match status" value="1"/>
</dbReference>
<organism evidence="4 5">
    <name type="scientific">Falsiruegeria mediterranea M17</name>
    <dbReference type="NCBI Taxonomy" id="1200281"/>
    <lineage>
        <taxon>Bacteria</taxon>
        <taxon>Pseudomonadati</taxon>
        <taxon>Pseudomonadota</taxon>
        <taxon>Alphaproteobacteria</taxon>
        <taxon>Rhodobacterales</taxon>
        <taxon>Roseobacteraceae</taxon>
        <taxon>Falsiruegeria</taxon>
    </lineage>
</organism>
<dbReference type="Gene3D" id="2.60.120.600">
    <property type="entry name" value="Domain of unknown function DUF1214, C-terminal domain"/>
    <property type="match status" value="1"/>
</dbReference>
<evidence type="ECO:0000313" key="4">
    <source>
        <dbReference type="EMBL" id="SPJ31442.1"/>
    </source>
</evidence>
<evidence type="ECO:0000259" key="2">
    <source>
        <dbReference type="Pfam" id="PF06742"/>
    </source>
</evidence>
<dbReference type="EMBL" id="ONZG01000024">
    <property type="protein sequence ID" value="SPJ31442.1"/>
    <property type="molecule type" value="Genomic_DNA"/>
</dbReference>
<protein>
    <recommendedName>
        <fullName evidence="6">DUF1254 domain-containing protein</fullName>
    </recommendedName>
</protein>
<keyword evidence="5" id="KW-1185">Reference proteome</keyword>
<accession>A0A2R8CG65</accession>
<dbReference type="InterPro" id="IPR037049">
    <property type="entry name" value="DUF1214_C_sf"/>
</dbReference>
<dbReference type="PANTHER" id="PTHR36509">
    <property type="entry name" value="BLL3101 PROTEIN"/>
    <property type="match status" value="1"/>
</dbReference>
<evidence type="ECO:0000256" key="1">
    <source>
        <dbReference type="SAM" id="SignalP"/>
    </source>
</evidence>
<feature type="chain" id="PRO_5015336427" description="DUF1254 domain-containing protein" evidence="1">
    <location>
        <begin position="24"/>
        <end position="475"/>
    </location>
</feature>
<name>A0A2R8CG65_9RHOB</name>
<gene>
    <name evidence="4" type="ORF">TRM7615_04985</name>
</gene>
<feature type="domain" description="DUF1214" evidence="2">
    <location>
        <begin position="357"/>
        <end position="459"/>
    </location>
</feature>
<evidence type="ECO:0000259" key="3">
    <source>
        <dbReference type="Pfam" id="PF06863"/>
    </source>
</evidence>
<dbReference type="Pfam" id="PF06742">
    <property type="entry name" value="DUF1214"/>
    <property type="match status" value="1"/>
</dbReference>
<evidence type="ECO:0000313" key="5">
    <source>
        <dbReference type="Proteomes" id="UP000244898"/>
    </source>
</evidence>
<dbReference type="AlphaFoldDB" id="A0A2R8CG65"/>
<proteinExistence type="predicted"/>